<dbReference type="Pfam" id="PF04566">
    <property type="entry name" value="RNA_pol_Rpb2_4"/>
    <property type="match status" value="1"/>
</dbReference>
<feature type="domain" description="RNA polymerase beta subunit protrusion" evidence="15">
    <location>
        <begin position="41"/>
        <end position="394"/>
    </location>
</feature>
<evidence type="ECO:0000259" key="18">
    <source>
        <dbReference type="Pfam" id="PF04567"/>
    </source>
</evidence>
<dbReference type="Gene3D" id="3.90.1110.10">
    <property type="entry name" value="RNA polymerase Rpb2, domain 2"/>
    <property type="match status" value="1"/>
</dbReference>
<dbReference type="EC" id="2.7.7.6" evidence="10"/>
<evidence type="ECO:0000256" key="4">
    <source>
        <dbReference type="ARBA" id="ARBA00022695"/>
    </source>
</evidence>
<dbReference type="InterPro" id="IPR007120">
    <property type="entry name" value="DNA-dir_RNAP_su2_dom"/>
</dbReference>
<sequence>MDLEDEQEYEQQMMEEEEDDEEEITQEDAWAVISAYFEEKGLVRQQLDSFDEFIQNTMQEIVDESADIEIRPESQHNPGHQSDFAETIYKISFGQIYLSKPMMTESDGETATLFPKAARLRNLTYSAPLYVDVTKRVIKKGHDGEEVTETQDFTKVFIGKVPIMLRSSYCTLYQNSEKDLTELGECPYDQGGYFIINGSEKVLIAQEKMSTNHVYVFKKRQPNKYAYVAEVRSMAESQNRPPSTMFVRMLSRASSKGGSSGQYIRATLPYIRTEIPIIIVFRALGFVADKDILEHICYDFSDTQMMELLRPSLEEAFVIQNQQVALDYIGKRGATVGVTKEKRIKYAKEILQKEMLPHLFRKLTRDVRGYVQKCVDNGKDVNLQFAIKAKTITSGLKYSLATGNWGQANAAGTRAGVSQVLNRLTYASTLSHLRRLNSPIGREGKLAKPRQLHNSQWGMMCPAETPEGQACGLVKNLALMVYITEISPAVIPQATKIFVNGCWVGIHRDPDMLVRTLRKLRRRVDVNTEVGVVRDIRLKELRIYTDYGRCSRPLFIVDKQRLLIKKKDIHALQQRESPEEGGWHDLVSKGFIEYIDTEEEETTMISMTINDLVQARLNPEEAYADTYTHCEIHPSLILGVCASIIPFPDHNQSPRNTYQSAMGKQAMGIYVTNYQFRMDTLAYVLYYPQKPLVTTRAMEHLHFRQLPAGINAIVAIACYSGYNQEDSVIMNQSSIDRGFFRSLFFRSYRDEEKKMGTLVKEDFGRPDRTNTMGMRHGSYDKLDDDGLAPPGTRVSGEDVIIGKTTPISQEEAQGQSARYTRRDHSISLRHSETGIVDQVLLTTNADGLRFVKVRVRSVRIPQIGDKFSSRHGQKGTVGMTYTQEDMPWTIEGISPDIIVNPHAIPSRMTIGQLIECIMGKVAAHMGKEGDATPFTDVTVDNISKALHKCGYQMRGFETMYNGHTGRRLPAMIFLGPTYYQRLKHMVDDKIHSRGRGPVQILTRQPAEGRSRDGGLRFGEMERDCMIAHGAAHFLKERLFDQSDAYRVHVCEKCGLIAIANLKKNSFECRGCKNKTDIVQVYIPYACKLLFQELMAMAIAPRMLTKEVKSAKDHKKKGA</sequence>
<comment type="function">
    <text evidence="10">DNA-dependent RNA polymerase catalyzes the transcription of DNA into RNA using the four ribonucleoside triphosphates as substrates.</text>
</comment>
<dbReference type="CDD" id="cd00653">
    <property type="entry name" value="RNA_pol_B_RPB2"/>
    <property type="match status" value="1"/>
</dbReference>
<dbReference type="Gene3D" id="3.90.1800.10">
    <property type="entry name" value="RNA polymerase alpha subunit dimerisation domain"/>
    <property type="match status" value="1"/>
</dbReference>
<dbReference type="InterPro" id="IPR037033">
    <property type="entry name" value="DNA-dir_RNAP_su2_hyb_sf"/>
</dbReference>
<evidence type="ECO:0000313" key="20">
    <source>
        <dbReference type="Proteomes" id="UP001341840"/>
    </source>
</evidence>
<evidence type="ECO:0000256" key="5">
    <source>
        <dbReference type="ARBA" id="ARBA00022723"/>
    </source>
</evidence>
<dbReference type="InterPro" id="IPR007645">
    <property type="entry name" value="RNA_pol_Rpb2_3"/>
</dbReference>
<dbReference type="InterPro" id="IPR007647">
    <property type="entry name" value="RNA_pol_Rpb2_5"/>
</dbReference>
<keyword evidence="20" id="KW-1185">Reference proteome</keyword>
<reference evidence="19 20" key="1">
    <citation type="journal article" date="2023" name="Plants (Basel)">
        <title>Bridging the Gap: Combining Genomics and Transcriptomics Approaches to Understand Stylosanthes scabra, an Orphan Legume from the Brazilian Caatinga.</title>
        <authorList>
            <person name="Ferreira-Neto J.R.C."/>
            <person name="da Silva M.D."/>
            <person name="Binneck E."/>
            <person name="de Melo N.F."/>
            <person name="da Silva R.H."/>
            <person name="de Melo A.L.T.M."/>
            <person name="Pandolfi V."/>
            <person name="Bustamante F.O."/>
            <person name="Brasileiro-Vidal A.C."/>
            <person name="Benko-Iseppon A.M."/>
        </authorList>
    </citation>
    <scope>NUCLEOTIDE SEQUENCE [LARGE SCALE GENOMIC DNA]</scope>
    <source>
        <tissue evidence="19">Leaves</tissue>
    </source>
</reference>
<feature type="region of interest" description="Disordered" evidence="11">
    <location>
        <begin position="762"/>
        <end position="788"/>
    </location>
</feature>
<evidence type="ECO:0000256" key="7">
    <source>
        <dbReference type="ARBA" id="ARBA00023163"/>
    </source>
</evidence>
<dbReference type="InterPro" id="IPR007121">
    <property type="entry name" value="RNA_pol_bsu_CS"/>
</dbReference>
<protein>
    <recommendedName>
        <fullName evidence="10">DNA-directed RNA polymerase subunit beta</fullName>
        <ecNumber evidence="10">2.7.7.6</ecNumber>
    </recommendedName>
</protein>
<evidence type="ECO:0000256" key="10">
    <source>
        <dbReference type="RuleBase" id="RU363031"/>
    </source>
</evidence>
<keyword evidence="7 10" id="KW-0804">Transcription</keyword>
<dbReference type="GO" id="GO:0003899">
    <property type="term" value="F:DNA-directed RNA polymerase activity"/>
    <property type="evidence" value="ECO:0007669"/>
    <property type="project" value="UniProtKB-EC"/>
</dbReference>
<dbReference type="Gene3D" id="2.40.270.10">
    <property type="entry name" value="DNA-directed RNA polymerase, subunit 2, domain 6"/>
    <property type="match status" value="1"/>
</dbReference>
<evidence type="ECO:0000256" key="6">
    <source>
        <dbReference type="ARBA" id="ARBA00022833"/>
    </source>
</evidence>
<dbReference type="InterPro" id="IPR014724">
    <property type="entry name" value="RNA_pol_RPB2_OB-fold"/>
</dbReference>
<accession>A0ABU6Q820</accession>
<evidence type="ECO:0000256" key="3">
    <source>
        <dbReference type="ARBA" id="ARBA00022679"/>
    </source>
</evidence>
<evidence type="ECO:0000259" key="14">
    <source>
        <dbReference type="Pfam" id="PF04561"/>
    </source>
</evidence>
<keyword evidence="6" id="KW-0862">Zinc</keyword>
<organism evidence="19 20">
    <name type="scientific">Stylosanthes scabra</name>
    <dbReference type="NCBI Taxonomy" id="79078"/>
    <lineage>
        <taxon>Eukaryota</taxon>
        <taxon>Viridiplantae</taxon>
        <taxon>Streptophyta</taxon>
        <taxon>Embryophyta</taxon>
        <taxon>Tracheophyta</taxon>
        <taxon>Spermatophyta</taxon>
        <taxon>Magnoliopsida</taxon>
        <taxon>eudicotyledons</taxon>
        <taxon>Gunneridae</taxon>
        <taxon>Pentapetalae</taxon>
        <taxon>rosids</taxon>
        <taxon>fabids</taxon>
        <taxon>Fabales</taxon>
        <taxon>Fabaceae</taxon>
        <taxon>Papilionoideae</taxon>
        <taxon>50 kb inversion clade</taxon>
        <taxon>dalbergioids sensu lato</taxon>
        <taxon>Dalbergieae</taxon>
        <taxon>Pterocarpus clade</taxon>
        <taxon>Stylosanthes</taxon>
    </lineage>
</organism>
<dbReference type="Pfam" id="PF04563">
    <property type="entry name" value="RNA_pol_Rpb2_1"/>
    <property type="match status" value="1"/>
</dbReference>
<evidence type="ECO:0000259" key="13">
    <source>
        <dbReference type="Pfam" id="PF04560"/>
    </source>
</evidence>
<evidence type="ECO:0000256" key="9">
    <source>
        <dbReference type="RuleBase" id="RU000434"/>
    </source>
</evidence>
<feature type="domain" description="RNA polymerase Rpb2" evidence="17">
    <location>
        <begin position="497"/>
        <end position="558"/>
    </location>
</feature>
<evidence type="ECO:0000259" key="17">
    <source>
        <dbReference type="Pfam" id="PF04566"/>
    </source>
</evidence>
<dbReference type="PROSITE" id="PS01166">
    <property type="entry name" value="RNA_POL_BETA"/>
    <property type="match status" value="1"/>
</dbReference>
<evidence type="ECO:0000256" key="8">
    <source>
        <dbReference type="ARBA" id="ARBA00048552"/>
    </source>
</evidence>
<evidence type="ECO:0000259" key="16">
    <source>
        <dbReference type="Pfam" id="PF04565"/>
    </source>
</evidence>
<keyword evidence="2 10" id="KW-0240">DNA-directed RNA polymerase</keyword>
<dbReference type="InterPro" id="IPR007641">
    <property type="entry name" value="RNA_pol_Rpb2_7"/>
</dbReference>
<keyword evidence="4 10" id="KW-0548">Nucleotidyltransferase</keyword>
<evidence type="ECO:0000259" key="12">
    <source>
        <dbReference type="Pfam" id="PF00562"/>
    </source>
</evidence>
<dbReference type="Gene3D" id="2.40.50.150">
    <property type="match status" value="1"/>
</dbReference>
<dbReference type="EMBL" id="JASCZI010000060">
    <property type="protein sequence ID" value="MED6108002.1"/>
    <property type="molecule type" value="Genomic_DNA"/>
</dbReference>
<comment type="catalytic activity">
    <reaction evidence="8 10">
        <text>RNA(n) + a ribonucleoside 5'-triphosphate = RNA(n+1) + diphosphate</text>
        <dbReference type="Rhea" id="RHEA:21248"/>
        <dbReference type="Rhea" id="RHEA-COMP:14527"/>
        <dbReference type="Rhea" id="RHEA-COMP:17342"/>
        <dbReference type="ChEBI" id="CHEBI:33019"/>
        <dbReference type="ChEBI" id="CHEBI:61557"/>
        <dbReference type="ChEBI" id="CHEBI:140395"/>
        <dbReference type="EC" id="2.7.7.6"/>
    </reaction>
</comment>
<dbReference type="PANTHER" id="PTHR20856">
    <property type="entry name" value="DNA-DIRECTED RNA POLYMERASE I SUBUNIT 2"/>
    <property type="match status" value="1"/>
</dbReference>
<dbReference type="Pfam" id="PF04561">
    <property type="entry name" value="RNA_pol_Rpb2_2"/>
    <property type="match status" value="1"/>
</dbReference>
<evidence type="ECO:0000259" key="15">
    <source>
        <dbReference type="Pfam" id="PF04563"/>
    </source>
</evidence>
<feature type="domain" description="RNA polymerase Rpb2" evidence="13">
    <location>
        <begin position="1013"/>
        <end position="1104"/>
    </location>
</feature>
<dbReference type="Pfam" id="PF00562">
    <property type="entry name" value="RNA_pol_Rpb2_6"/>
    <property type="match status" value="1"/>
</dbReference>
<dbReference type="SUPFAM" id="SSF64484">
    <property type="entry name" value="beta and beta-prime subunits of DNA dependent RNA-polymerase"/>
    <property type="match status" value="1"/>
</dbReference>
<feature type="region of interest" description="Disordered" evidence="11">
    <location>
        <begin position="1"/>
        <end position="25"/>
    </location>
</feature>
<evidence type="ECO:0000256" key="1">
    <source>
        <dbReference type="ARBA" id="ARBA00006835"/>
    </source>
</evidence>
<evidence type="ECO:0000256" key="2">
    <source>
        <dbReference type="ARBA" id="ARBA00022478"/>
    </source>
</evidence>
<dbReference type="Gene3D" id="3.90.1070.20">
    <property type="match status" value="1"/>
</dbReference>
<name>A0ABU6Q820_9FABA</name>
<dbReference type="Pfam" id="PF04565">
    <property type="entry name" value="RNA_pol_Rpb2_3"/>
    <property type="match status" value="1"/>
</dbReference>
<feature type="domain" description="RNA polymerase Rpb2" evidence="14">
    <location>
        <begin position="211"/>
        <end position="359"/>
    </location>
</feature>
<proteinExistence type="inferred from homology"/>
<evidence type="ECO:0000313" key="19">
    <source>
        <dbReference type="EMBL" id="MED6108002.1"/>
    </source>
</evidence>
<dbReference type="InterPro" id="IPR007646">
    <property type="entry name" value="RNA_pol_Rpb2_4"/>
</dbReference>
<keyword evidence="3 10" id="KW-0808">Transferase</keyword>
<feature type="domain" description="RNA polymerase Rpb2" evidence="18">
    <location>
        <begin position="583"/>
        <end position="634"/>
    </location>
</feature>
<dbReference type="InterPro" id="IPR007642">
    <property type="entry name" value="RNA_pol_Rpb2_2"/>
</dbReference>
<gene>
    <name evidence="19" type="primary">RPB2_2</name>
    <name evidence="19" type="ORF">PIB30_019406</name>
</gene>
<feature type="domain" description="RNA polymerase Rpb2" evidence="16">
    <location>
        <begin position="419"/>
        <end position="483"/>
    </location>
</feature>
<dbReference type="InterPro" id="IPR007644">
    <property type="entry name" value="RNA_pol_bsu_protrusion"/>
</dbReference>
<dbReference type="Pfam" id="PF04567">
    <property type="entry name" value="RNA_pol_Rpb2_5"/>
    <property type="match status" value="1"/>
</dbReference>
<comment type="similarity">
    <text evidence="1 9">Belongs to the RNA polymerase beta chain family.</text>
</comment>
<comment type="caution">
    <text evidence="19">The sequence shown here is derived from an EMBL/GenBank/DDBJ whole genome shotgun (WGS) entry which is preliminary data.</text>
</comment>
<keyword evidence="5" id="KW-0479">Metal-binding</keyword>
<dbReference type="InterPro" id="IPR037034">
    <property type="entry name" value="RNA_pol_Rpb2_2_sf"/>
</dbReference>
<dbReference type="InterPro" id="IPR015712">
    <property type="entry name" value="DNA-dir_RNA_pol_su2"/>
</dbReference>
<dbReference type="Proteomes" id="UP001341840">
    <property type="component" value="Unassembled WGS sequence"/>
</dbReference>
<dbReference type="Pfam" id="PF04560">
    <property type="entry name" value="RNA_pol_Rpb2_7"/>
    <property type="match status" value="1"/>
</dbReference>
<evidence type="ECO:0000256" key="11">
    <source>
        <dbReference type="SAM" id="MobiDB-lite"/>
    </source>
</evidence>
<feature type="domain" description="DNA-directed RNA polymerase subunit 2 hybrid-binding" evidence="12">
    <location>
        <begin position="641"/>
        <end position="1011"/>
    </location>
</feature>